<evidence type="ECO:0000313" key="5">
    <source>
        <dbReference type="EMBL" id="GAA3395642.1"/>
    </source>
</evidence>
<dbReference type="Pfam" id="PF00005">
    <property type="entry name" value="ABC_tran"/>
    <property type="match status" value="1"/>
</dbReference>
<organism evidence="5 6">
    <name type="scientific">Cryptosporangium minutisporangium</name>
    <dbReference type="NCBI Taxonomy" id="113569"/>
    <lineage>
        <taxon>Bacteria</taxon>
        <taxon>Bacillati</taxon>
        <taxon>Actinomycetota</taxon>
        <taxon>Actinomycetes</taxon>
        <taxon>Cryptosporangiales</taxon>
        <taxon>Cryptosporangiaceae</taxon>
        <taxon>Cryptosporangium</taxon>
    </lineage>
</organism>
<evidence type="ECO:0000256" key="3">
    <source>
        <dbReference type="ARBA" id="ARBA00022840"/>
    </source>
</evidence>
<dbReference type="Gene3D" id="3.40.50.300">
    <property type="entry name" value="P-loop containing nucleotide triphosphate hydrolases"/>
    <property type="match status" value="1"/>
</dbReference>
<comment type="caution">
    <text evidence="5">The sequence shown here is derived from an EMBL/GenBank/DDBJ whole genome shotgun (WGS) entry which is preliminary data.</text>
</comment>
<dbReference type="InterPro" id="IPR003593">
    <property type="entry name" value="AAA+_ATPase"/>
</dbReference>
<dbReference type="PANTHER" id="PTHR24220">
    <property type="entry name" value="IMPORT ATP-BINDING PROTEIN"/>
    <property type="match status" value="1"/>
</dbReference>
<dbReference type="EMBL" id="BAAAYN010000049">
    <property type="protein sequence ID" value="GAA3395642.1"/>
    <property type="molecule type" value="Genomic_DNA"/>
</dbReference>
<feature type="domain" description="ABC transporter" evidence="4">
    <location>
        <begin position="9"/>
        <end position="243"/>
    </location>
</feature>
<gene>
    <name evidence="5" type="ORF">GCM10020369_69470</name>
</gene>
<sequence>MRNNAGPVLELHDVAKTYPGGTRALAGVSLAVGAGTFNAVMGPSGSGKSTFLHCAAGLDQPDSGRVVLAGEDISRLREPRLTRARRERVGFVFQSYNLMESLSVWHNVLLPQRLAGVRPDRKWAREVLRRVGLAGRENARPAQLSGGQRQRTALARALAGRPEVIFADEPTGALDLSTGREVLQLLREAVDEVGTTIVMVTHDPTAASWADRVVFLADGRIVSELADPTTEKVAAAMTAVSHR</sequence>
<dbReference type="Proteomes" id="UP001501676">
    <property type="component" value="Unassembled WGS sequence"/>
</dbReference>
<reference evidence="6" key="1">
    <citation type="journal article" date="2019" name="Int. J. Syst. Evol. Microbiol.">
        <title>The Global Catalogue of Microorganisms (GCM) 10K type strain sequencing project: providing services to taxonomists for standard genome sequencing and annotation.</title>
        <authorList>
            <consortium name="The Broad Institute Genomics Platform"/>
            <consortium name="The Broad Institute Genome Sequencing Center for Infectious Disease"/>
            <person name="Wu L."/>
            <person name="Ma J."/>
        </authorList>
    </citation>
    <scope>NUCLEOTIDE SEQUENCE [LARGE SCALE GENOMIC DNA]</scope>
    <source>
        <strain evidence="6">JCM 9458</strain>
    </source>
</reference>
<dbReference type="RefSeq" id="WP_345732512.1">
    <property type="nucleotide sequence ID" value="NZ_BAAAYN010000049.1"/>
</dbReference>
<dbReference type="PROSITE" id="PS50893">
    <property type="entry name" value="ABC_TRANSPORTER_2"/>
    <property type="match status" value="1"/>
</dbReference>
<keyword evidence="2" id="KW-0547">Nucleotide-binding</keyword>
<proteinExistence type="predicted"/>
<evidence type="ECO:0000256" key="2">
    <source>
        <dbReference type="ARBA" id="ARBA00022741"/>
    </source>
</evidence>
<name>A0ABP6T9V9_9ACTN</name>
<keyword evidence="3 5" id="KW-0067">ATP-binding</keyword>
<protein>
    <submittedName>
        <fullName evidence="5">ABC transporter ATP-binding protein</fullName>
    </submittedName>
</protein>
<keyword evidence="6" id="KW-1185">Reference proteome</keyword>
<evidence type="ECO:0000259" key="4">
    <source>
        <dbReference type="PROSITE" id="PS50893"/>
    </source>
</evidence>
<evidence type="ECO:0000256" key="1">
    <source>
        <dbReference type="ARBA" id="ARBA00022448"/>
    </source>
</evidence>
<dbReference type="SMART" id="SM00382">
    <property type="entry name" value="AAA"/>
    <property type="match status" value="1"/>
</dbReference>
<dbReference type="CDD" id="cd03255">
    <property type="entry name" value="ABC_MJ0796_LolCDE_FtsE"/>
    <property type="match status" value="1"/>
</dbReference>
<dbReference type="InterPro" id="IPR015854">
    <property type="entry name" value="ABC_transpr_LolD-like"/>
</dbReference>
<dbReference type="SUPFAM" id="SSF52540">
    <property type="entry name" value="P-loop containing nucleoside triphosphate hydrolases"/>
    <property type="match status" value="1"/>
</dbReference>
<dbReference type="InterPro" id="IPR003439">
    <property type="entry name" value="ABC_transporter-like_ATP-bd"/>
</dbReference>
<dbReference type="InterPro" id="IPR027417">
    <property type="entry name" value="P-loop_NTPase"/>
</dbReference>
<accession>A0ABP6T9V9</accession>
<keyword evidence="1" id="KW-0813">Transport</keyword>
<dbReference type="InterPro" id="IPR017911">
    <property type="entry name" value="MacB-like_ATP-bd"/>
</dbReference>
<evidence type="ECO:0000313" key="6">
    <source>
        <dbReference type="Proteomes" id="UP001501676"/>
    </source>
</evidence>
<dbReference type="GO" id="GO:0005524">
    <property type="term" value="F:ATP binding"/>
    <property type="evidence" value="ECO:0007669"/>
    <property type="project" value="UniProtKB-KW"/>
</dbReference>
<dbReference type="PANTHER" id="PTHR24220:SF685">
    <property type="entry name" value="ABC TRANSPORTER RELATED"/>
    <property type="match status" value="1"/>
</dbReference>